<dbReference type="InterPro" id="IPR001036">
    <property type="entry name" value="Acrflvin-R"/>
</dbReference>
<sequence>MRFAQLCLERPIATLLLWLSVIVAGFSCWLRLPVAALPTYDTPTIQVGARLPGASPETMSTSVATPLEKQFSAIPGLIATTSSSIQGESQITLEFDASRNIDAAAADVQAALFRASRSLPAEMTTPPSYRKVNPADAPILLIGLSSPSLRLSDLNGFSDNLIVPALSTLSGVAQVNVSGQSRYAVRIEIDPDRLSALGLALPDVAAALKAANSNAPLGQLDTRRQMMSIQMTTGLMKARDFAGVIVATVNGRPVRLDEVATVLDSVENNQNTSGINGESSILLQIQRQPGANTVATVDAIRAALPKLASQLPGSVKMTVLNDRSLSIRDSVHDVNLTMLLTIALVILVILLFLRQLAATLIPSISLPVSLLGTFGMMYAFGMSLNNISLMGLTIAVGLVVDDAIVVLENIMRHIEEGMAPYDAALRGTSEVAFTVVSISISLVAVFIPVLFMPGTIGLLFHEFALVVALAVLVSAAASLTLIPLLVPMFVKSAHRSHGARSAPVWSSAFERGFERLLGWYGRGLDWALAHRAPVLLVGLSTFVLTAWMYVAAPKSFFPQEDTGQISANVDTPQDMSYEGRLAVLRRIEAVLMKDAYVSDLASKVDHDTTNMYITLKPGGQRPPMAKVLQRFRAETAFLPSVKVFFSPVQNLKIGGRGSKSTYQYTLQAVSPGSLETWAARMVAELGKSPVFVGINTDSQREGLEARLEVDRDKAAAMGVDMASVRNTVYAAFGTRQVSTIYAPEDSYQVIMELDDRFRRDETSLSKIQVRSSSGALVPLSAFSRVGRGPGTLAINHQGQLPAVTISFDLAQGKSLSDASAAIDAAKTAVGLPATVFGAYAGQASLFEQSQSSQLWLIAIAVAVIYVILGVLYESWVHPVTILLGIPSAAVGAMLALRLCGLDLSFVAMIGILLLVGVVKKNAIMIIDFALDAQRKGGLAARAAVRQACLPRFRPIMMTTLCAIMGALPIALGLGSGAELRQPLGVAIVGGLLFSQLITLFITPVLYLVFERFAAPRPAAIPVHHAETIS</sequence>
<dbReference type="Gene3D" id="3.30.70.1320">
    <property type="entry name" value="Multidrug efflux transporter AcrB pore domain like"/>
    <property type="match status" value="1"/>
</dbReference>
<dbReference type="Proteomes" id="UP001596086">
    <property type="component" value="Unassembled WGS sequence"/>
</dbReference>
<feature type="transmembrane region" description="Helical" evidence="1">
    <location>
        <begin position="983"/>
        <end position="1009"/>
    </location>
</feature>
<feature type="transmembrane region" description="Helical" evidence="1">
    <location>
        <begin position="951"/>
        <end position="971"/>
    </location>
</feature>
<keyword evidence="3" id="KW-1185">Reference proteome</keyword>
<dbReference type="PRINTS" id="PR00702">
    <property type="entry name" value="ACRIFLAVINRP"/>
</dbReference>
<protein>
    <submittedName>
        <fullName evidence="2">Efflux RND transporter permease subunit</fullName>
    </submittedName>
</protein>
<organism evidence="2 3">
    <name type="scientific">Massilia aerilata</name>
    <dbReference type="NCBI Taxonomy" id="453817"/>
    <lineage>
        <taxon>Bacteria</taxon>
        <taxon>Pseudomonadati</taxon>
        <taxon>Pseudomonadota</taxon>
        <taxon>Betaproteobacteria</taxon>
        <taxon>Burkholderiales</taxon>
        <taxon>Oxalobacteraceae</taxon>
        <taxon>Telluria group</taxon>
        <taxon>Massilia</taxon>
    </lineage>
</organism>
<accession>A0ABW0RW82</accession>
<keyword evidence="1" id="KW-1133">Transmembrane helix</keyword>
<comment type="caution">
    <text evidence="2">The sequence shown here is derived from an EMBL/GenBank/DDBJ whole genome shotgun (WGS) entry which is preliminary data.</text>
</comment>
<proteinExistence type="predicted"/>
<dbReference type="Gene3D" id="3.30.70.1440">
    <property type="entry name" value="Multidrug efflux transporter AcrB pore domain"/>
    <property type="match status" value="1"/>
</dbReference>
<feature type="transmembrane region" description="Helical" evidence="1">
    <location>
        <begin position="387"/>
        <end position="410"/>
    </location>
</feature>
<dbReference type="Gene3D" id="3.30.70.1430">
    <property type="entry name" value="Multidrug efflux transporter AcrB pore domain"/>
    <property type="match status" value="2"/>
</dbReference>
<dbReference type="SUPFAM" id="SSF82693">
    <property type="entry name" value="Multidrug efflux transporter AcrB pore domain, PN1, PN2, PC1 and PC2 subdomains"/>
    <property type="match status" value="3"/>
</dbReference>
<dbReference type="Pfam" id="PF00873">
    <property type="entry name" value="ACR_tran"/>
    <property type="match status" value="1"/>
</dbReference>
<dbReference type="RefSeq" id="WP_379770666.1">
    <property type="nucleotide sequence ID" value="NZ_JBHSMZ010000006.1"/>
</dbReference>
<feature type="transmembrane region" description="Helical" evidence="1">
    <location>
        <begin position="431"/>
        <end position="451"/>
    </location>
</feature>
<dbReference type="InterPro" id="IPR027463">
    <property type="entry name" value="AcrB_DN_DC_subdom"/>
</dbReference>
<feature type="transmembrane region" description="Helical" evidence="1">
    <location>
        <begin position="334"/>
        <end position="353"/>
    </location>
</feature>
<dbReference type="Gene3D" id="1.20.1640.10">
    <property type="entry name" value="Multidrug efflux transporter AcrB transmembrane domain"/>
    <property type="match status" value="2"/>
</dbReference>
<reference evidence="3" key="1">
    <citation type="journal article" date="2019" name="Int. J. Syst. Evol. Microbiol.">
        <title>The Global Catalogue of Microorganisms (GCM) 10K type strain sequencing project: providing services to taxonomists for standard genome sequencing and annotation.</title>
        <authorList>
            <consortium name="The Broad Institute Genomics Platform"/>
            <consortium name="The Broad Institute Genome Sequencing Center for Infectious Disease"/>
            <person name="Wu L."/>
            <person name="Ma J."/>
        </authorList>
    </citation>
    <scope>NUCLEOTIDE SEQUENCE [LARGE SCALE GENOMIC DNA]</scope>
    <source>
        <strain evidence="3">CGMCC 4.5798</strain>
    </source>
</reference>
<evidence type="ECO:0000256" key="1">
    <source>
        <dbReference type="SAM" id="Phobius"/>
    </source>
</evidence>
<evidence type="ECO:0000313" key="3">
    <source>
        <dbReference type="Proteomes" id="UP001596086"/>
    </source>
</evidence>
<dbReference type="Gene3D" id="3.30.2090.10">
    <property type="entry name" value="Multidrug efflux transporter AcrB TolC docking domain, DN and DC subdomains"/>
    <property type="match status" value="2"/>
</dbReference>
<feature type="transmembrane region" description="Helical" evidence="1">
    <location>
        <begin position="360"/>
        <end position="381"/>
    </location>
</feature>
<feature type="transmembrane region" description="Helical" evidence="1">
    <location>
        <begin position="532"/>
        <end position="550"/>
    </location>
</feature>
<feature type="transmembrane region" description="Helical" evidence="1">
    <location>
        <begin position="854"/>
        <end position="872"/>
    </location>
</feature>
<dbReference type="EMBL" id="JBHSMZ010000006">
    <property type="protein sequence ID" value="MFC5549106.1"/>
    <property type="molecule type" value="Genomic_DNA"/>
</dbReference>
<evidence type="ECO:0000313" key="2">
    <source>
        <dbReference type="EMBL" id="MFC5549106.1"/>
    </source>
</evidence>
<dbReference type="SUPFAM" id="SSF82866">
    <property type="entry name" value="Multidrug efflux transporter AcrB transmembrane domain"/>
    <property type="match status" value="2"/>
</dbReference>
<dbReference type="PROSITE" id="PS51257">
    <property type="entry name" value="PROKAR_LIPOPROTEIN"/>
    <property type="match status" value="1"/>
</dbReference>
<dbReference type="PANTHER" id="PTHR32063">
    <property type="match status" value="1"/>
</dbReference>
<feature type="transmembrane region" description="Helical" evidence="1">
    <location>
        <begin position="904"/>
        <end position="930"/>
    </location>
</feature>
<keyword evidence="1" id="KW-0812">Transmembrane</keyword>
<feature type="transmembrane region" description="Helical" evidence="1">
    <location>
        <begin position="879"/>
        <end position="898"/>
    </location>
</feature>
<keyword evidence="1" id="KW-0472">Membrane</keyword>
<name>A0ABW0RW82_9BURK</name>
<feature type="transmembrane region" description="Helical" evidence="1">
    <location>
        <begin position="12"/>
        <end position="32"/>
    </location>
</feature>
<gene>
    <name evidence="2" type="ORF">ACFPO9_11340</name>
</gene>
<feature type="transmembrane region" description="Helical" evidence="1">
    <location>
        <begin position="463"/>
        <end position="490"/>
    </location>
</feature>
<dbReference type="PANTHER" id="PTHR32063:SF21">
    <property type="entry name" value="MULTIDRUG RESISTANCE PROTEIN MDTB"/>
    <property type="match status" value="1"/>
</dbReference>
<dbReference type="SUPFAM" id="SSF82714">
    <property type="entry name" value="Multidrug efflux transporter AcrB TolC docking domain, DN and DC subdomains"/>
    <property type="match status" value="2"/>
</dbReference>